<dbReference type="GeneID" id="81362545"/>
<reference evidence="2" key="1">
    <citation type="submission" date="2022-11" db="EMBL/GenBank/DDBJ databases">
        <authorList>
            <person name="Petersen C."/>
        </authorList>
    </citation>
    <scope>NUCLEOTIDE SEQUENCE</scope>
    <source>
        <strain evidence="2">IBT 30761</strain>
    </source>
</reference>
<protein>
    <submittedName>
        <fullName evidence="2">Uncharacterized protein</fullName>
    </submittedName>
</protein>
<dbReference type="AlphaFoldDB" id="A0A9W9EHP5"/>
<organism evidence="2 3">
    <name type="scientific">Penicillium argentinense</name>
    <dbReference type="NCBI Taxonomy" id="1131581"/>
    <lineage>
        <taxon>Eukaryota</taxon>
        <taxon>Fungi</taxon>
        <taxon>Dikarya</taxon>
        <taxon>Ascomycota</taxon>
        <taxon>Pezizomycotina</taxon>
        <taxon>Eurotiomycetes</taxon>
        <taxon>Eurotiomycetidae</taxon>
        <taxon>Eurotiales</taxon>
        <taxon>Aspergillaceae</taxon>
        <taxon>Penicillium</taxon>
    </lineage>
</organism>
<feature type="region of interest" description="Disordered" evidence="1">
    <location>
        <begin position="138"/>
        <end position="164"/>
    </location>
</feature>
<accession>A0A9W9EHP5</accession>
<keyword evidence="3" id="KW-1185">Reference proteome</keyword>
<reference evidence="2" key="2">
    <citation type="journal article" date="2023" name="IMA Fungus">
        <title>Comparative genomic study of the Penicillium genus elucidates a diverse pangenome and 15 lateral gene transfer events.</title>
        <authorList>
            <person name="Petersen C."/>
            <person name="Sorensen T."/>
            <person name="Nielsen M.R."/>
            <person name="Sondergaard T.E."/>
            <person name="Sorensen J.L."/>
            <person name="Fitzpatrick D.A."/>
            <person name="Frisvad J.C."/>
            <person name="Nielsen K.L."/>
        </authorList>
    </citation>
    <scope>NUCLEOTIDE SEQUENCE</scope>
    <source>
        <strain evidence="2">IBT 30761</strain>
    </source>
</reference>
<gene>
    <name evidence="2" type="ORF">N7532_011075</name>
</gene>
<evidence type="ECO:0000313" key="3">
    <source>
        <dbReference type="Proteomes" id="UP001149074"/>
    </source>
</evidence>
<evidence type="ECO:0000256" key="1">
    <source>
        <dbReference type="SAM" id="MobiDB-lite"/>
    </source>
</evidence>
<name>A0A9W9EHP5_9EURO</name>
<dbReference type="RefSeq" id="XP_056468554.1">
    <property type="nucleotide sequence ID" value="XM_056623566.1"/>
</dbReference>
<dbReference type="EMBL" id="JAPQKI010000011">
    <property type="protein sequence ID" value="KAJ5082032.1"/>
    <property type="molecule type" value="Genomic_DNA"/>
</dbReference>
<proteinExistence type="predicted"/>
<feature type="region of interest" description="Disordered" evidence="1">
    <location>
        <begin position="346"/>
        <end position="394"/>
    </location>
</feature>
<sequence length="394" mass="44185">MDTQKDQDQEESEAPLAGDYACECMKQSNCIEVFENAKKYKKACREGFEQRVGEVMDQAKSQNSTSTNSGYHYTPCHHCNTLVPETTALEEKIVKLEQKFAIMTLEAEKQNRQRDHQEATALNGKVAILEQKVDAMTAEAEKARTKRRNHETTPFEEQDATPEQDLAAMTTETEEESLIVSTSTLSESLSRFDQIVITMLRENAKLASQGNLFTDTSALSYMISSIKTRISLIKYKVDILVATSHVEKRGTNVNLKTDAMTSSERLSDLSQKVDYMVTKAEWEWENRYSGHPSNMSSMMFTDMFVHVNRMIDGAVAVPEAEWKATMEERKHSGSVLSFKIPGPEKPEAYAFEGSHTSEDLADDETEMEAPSGGATPSESNFSLLELTDTDTLDI</sequence>
<dbReference type="Proteomes" id="UP001149074">
    <property type="component" value="Unassembled WGS sequence"/>
</dbReference>
<comment type="caution">
    <text evidence="2">The sequence shown here is derived from an EMBL/GenBank/DDBJ whole genome shotgun (WGS) entry which is preliminary data.</text>
</comment>
<evidence type="ECO:0000313" key="2">
    <source>
        <dbReference type="EMBL" id="KAJ5082032.1"/>
    </source>
</evidence>